<dbReference type="EMBL" id="ML145084">
    <property type="protein sequence ID" value="TBU66200.1"/>
    <property type="molecule type" value="Genomic_DNA"/>
</dbReference>
<name>A0A4Q9MMX8_9APHY</name>
<gene>
    <name evidence="2" type="ORF">BD310DRAFT_46926</name>
    <name evidence="1" type="ORF">BD311DRAFT_308065</name>
</gene>
<proteinExistence type="predicted"/>
<evidence type="ECO:0000313" key="1">
    <source>
        <dbReference type="EMBL" id="TBU28959.1"/>
    </source>
</evidence>
<evidence type="ECO:0000313" key="2">
    <source>
        <dbReference type="EMBL" id="TBU66200.1"/>
    </source>
</evidence>
<evidence type="ECO:0000313" key="3">
    <source>
        <dbReference type="Proteomes" id="UP000292082"/>
    </source>
</evidence>
<keyword evidence="3" id="KW-1185">Reference proteome</keyword>
<dbReference type="Proteomes" id="UP000292082">
    <property type="component" value="Unassembled WGS sequence"/>
</dbReference>
<reference evidence="1 3" key="1">
    <citation type="submission" date="2019-01" db="EMBL/GenBank/DDBJ databases">
        <title>Draft genome sequences of three monokaryotic isolates of the white-rot basidiomycete fungus Dichomitus squalens.</title>
        <authorList>
            <consortium name="DOE Joint Genome Institute"/>
            <person name="Lopez S.C."/>
            <person name="Andreopoulos B."/>
            <person name="Pangilinan J."/>
            <person name="Lipzen A."/>
            <person name="Riley R."/>
            <person name="Ahrendt S."/>
            <person name="Ng V."/>
            <person name="Barry K."/>
            <person name="Daum C."/>
            <person name="Grigoriev I.V."/>
            <person name="Hilden K.S."/>
            <person name="Makela M.R."/>
            <person name="de Vries R.P."/>
        </authorList>
    </citation>
    <scope>NUCLEOTIDE SEQUENCE [LARGE SCALE GENOMIC DNA]</scope>
    <source>
        <strain evidence="2 3">CBS 464.89</strain>
        <strain evidence="1">OM18370.1</strain>
    </source>
</reference>
<dbReference type="AlphaFoldDB" id="A0A4Q9MMX8"/>
<accession>A0A4Q9MMX8</accession>
<organism evidence="1">
    <name type="scientific">Dichomitus squalens</name>
    <dbReference type="NCBI Taxonomy" id="114155"/>
    <lineage>
        <taxon>Eukaryota</taxon>
        <taxon>Fungi</taxon>
        <taxon>Dikarya</taxon>
        <taxon>Basidiomycota</taxon>
        <taxon>Agaricomycotina</taxon>
        <taxon>Agaricomycetes</taxon>
        <taxon>Polyporales</taxon>
        <taxon>Polyporaceae</taxon>
        <taxon>Dichomitus</taxon>
    </lineage>
</organism>
<dbReference type="Proteomes" id="UP000292957">
    <property type="component" value="Unassembled WGS sequence"/>
</dbReference>
<protein>
    <submittedName>
        <fullName evidence="1">Uncharacterized protein</fullName>
    </submittedName>
</protein>
<sequence>MSARAIMLPQRPSLFRYGPLRALEVDDFRVCQCNCDPWKSLFEKRILRATASRISFACTITMLQPACSSRLTGVHLSYFCLIAPHPRTFKLDRVAALSRQQWQDALGGAKYNAACVPVHRTSIMSVRDTTASYCTSRSCYHVSLAERTRRQRVTVKDASEPIDSRNAFDIQRD</sequence>
<dbReference type="EMBL" id="ML143417">
    <property type="protein sequence ID" value="TBU28959.1"/>
    <property type="molecule type" value="Genomic_DNA"/>
</dbReference>